<dbReference type="Proteomes" id="UP000261540">
    <property type="component" value="Unplaced"/>
</dbReference>
<dbReference type="GO" id="GO:0060271">
    <property type="term" value="P:cilium assembly"/>
    <property type="evidence" value="ECO:0007669"/>
    <property type="project" value="Ensembl"/>
</dbReference>
<feature type="coiled-coil region" evidence="7">
    <location>
        <begin position="432"/>
        <end position="468"/>
    </location>
</feature>
<evidence type="ECO:0000256" key="7">
    <source>
        <dbReference type="SAM" id="Coils"/>
    </source>
</evidence>
<evidence type="ECO:0000256" key="5">
    <source>
        <dbReference type="ARBA" id="ARBA00022949"/>
    </source>
</evidence>
<dbReference type="GO" id="GO:0005795">
    <property type="term" value="C:Golgi stack"/>
    <property type="evidence" value="ECO:0007669"/>
    <property type="project" value="UniProtKB-SubCell"/>
</dbReference>
<dbReference type="SUPFAM" id="SSF103657">
    <property type="entry name" value="BAR/IMD domain-like"/>
    <property type="match status" value="1"/>
</dbReference>
<sequence>MLPVLLVIPVTEYSCSHCFQWLKLCSRLWLSFPSLCPVSHGKGWPLGAIGMLMSAGRGKMTLLSAQPPNPEGSSAAAVTEEREQRLLEKRSKVIEELLQTEKDYIKDLQMCVKEIFEPLQQKQVLNVDFEGLFGNITAVIEVSEHLYSSLLDSDSLGQVFLDHRADLEEVYNVYCQNHEDAITLLESYEKDSTIQRHILECLEKLRYGGKTNYINLGSFLIKPVQRVMRYPLLLTELLNATPTAHHDQQQLAEAVSAVKEINVNINEYKRRKDLVVKYRKGDEDTLMDKISKLSMHSIIKKSNRVSSHLKHLTGISLQIKDEAFDEAEKRFRLQERLIKSFIRDISLYLQHTREAASVKVLAAISFCDIYTDGNLMDPERFQGAHRCISDKHFADFKERAETLVIAPLTQLLSMFAGPHKLIQKRFDKLLDYDSCRERAERLRERRAQDELQATRNNYEALNAQLLDELPKFQQAAEELLKGCLCAFAQAQGHFIVQALGQLHPLLQMAGTAAVDSNLVALFQAEHGRVLQHLQAFSFFPENLPATRKQAEKKTSERQVPRKQPVSQTTRHPPANGREKRAEPYKPTGFVYSSFLKPYNPRRSQSDLSLGSHSSNESGYGGSSPVFSRQNSSTTITFNPEAAAVSFSVATPTSHSSSTANSQDPALMSSRLLPAQNDQSSRSDPLDSSFQTLSNHRDSPDSSQQNVTSRGAQSHSSCQSHMNNQDRLDSSEIDTRLSLKQSMPGPSQQCSQSDAPCNGRKQSESPHQRYGQSDKGFNSVARRNREQRKPLYHAEEFAVPEEEPDGHQVNTLKPYLMFDCGRDTCSGILDVVISQMI</sequence>
<name>A0A3B3SDZ3_9TELE</name>
<dbReference type="InterPro" id="IPR004148">
    <property type="entry name" value="BAR_dom"/>
</dbReference>
<dbReference type="Gene3D" id="1.20.900.10">
    <property type="entry name" value="Dbl homology (DH) domain"/>
    <property type="match status" value="1"/>
</dbReference>
<dbReference type="SMART" id="SM00721">
    <property type="entry name" value="BAR"/>
    <property type="match status" value="1"/>
</dbReference>
<comment type="subcellular location">
    <subcellularLocation>
        <location evidence="1">Cell junction</location>
    </subcellularLocation>
    <subcellularLocation>
        <location evidence="2">Golgi apparatus</location>
        <location evidence="2">Golgi stack</location>
    </subcellularLocation>
</comment>
<keyword evidence="12" id="KW-1185">Reference proteome</keyword>
<dbReference type="InterPro" id="IPR000219">
    <property type="entry name" value="DH_dom"/>
</dbReference>
<dbReference type="PROSITE" id="PS50010">
    <property type="entry name" value="DH_2"/>
    <property type="match status" value="1"/>
</dbReference>
<accession>A0A3B3SDZ3</accession>
<evidence type="ECO:0000256" key="8">
    <source>
        <dbReference type="SAM" id="MobiDB-lite"/>
    </source>
</evidence>
<proteinExistence type="predicted"/>
<reference evidence="11" key="2">
    <citation type="submission" date="2025-09" db="UniProtKB">
        <authorList>
            <consortium name="Ensembl"/>
        </authorList>
    </citation>
    <scope>IDENTIFICATION</scope>
</reference>
<dbReference type="Gene3D" id="1.20.1270.60">
    <property type="entry name" value="Arfaptin homology (AH) domain/BAR domain"/>
    <property type="match status" value="1"/>
</dbReference>
<dbReference type="PANTHER" id="PTHR22834">
    <property type="entry name" value="NUCLEAR FUSION PROTEIN FUS2"/>
    <property type="match status" value="1"/>
</dbReference>
<dbReference type="PROSITE" id="PS51021">
    <property type="entry name" value="BAR"/>
    <property type="match status" value="1"/>
</dbReference>
<dbReference type="PANTHER" id="PTHR22834:SF19">
    <property type="entry name" value="DYNAMIN-BINDING PROTEIN"/>
    <property type="match status" value="1"/>
</dbReference>
<feature type="compositionally biased region" description="Polar residues" evidence="8">
    <location>
        <begin position="700"/>
        <end position="722"/>
    </location>
</feature>
<dbReference type="CDD" id="cd00160">
    <property type="entry name" value="RhoGEF"/>
    <property type="match status" value="1"/>
</dbReference>
<dbReference type="InterPro" id="IPR035899">
    <property type="entry name" value="DBL_dom_sf"/>
</dbReference>
<keyword evidence="5" id="KW-0965">Cell junction</keyword>
<evidence type="ECO:0000256" key="4">
    <source>
        <dbReference type="ARBA" id="ARBA00022658"/>
    </source>
</evidence>
<feature type="region of interest" description="Disordered" evidence="8">
    <location>
        <begin position="595"/>
        <end position="631"/>
    </location>
</feature>
<dbReference type="InterPro" id="IPR001331">
    <property type="entry name" value="GDS_CDC24_CS"/>
</dbReference>
<protein>
    <recommendedName>
        <fullName evidence="3">Dynamin-binding protein</fullName>
    </recommendedName>
    <alternativeName>
        <fullName evidence="6">Scaffold protein Tuba</fullName>
    </alternativeName>
</protein>
<evidence type="ECO:0000256" key="1">
    <source>
        <dbReference type="ARBA" id="ARBA00004282"/>
    </source>
</evidence>
<evidence type="ECO:0000256" key="6">
    <source>
        <dbReference type="ARBA" id="ARBA00032587"/>
    </source>
</evidence>
<feature type="region of interest" description="Disordered" evidence="8">
    <location>
        <begin position="739"/>
        <end position="778"/>
    </location>
</feature>
<dbReference type="CDD" id="cd07589">
    <property type="entry name" value="BAR_DNMBP"/>
    <property type="match status" value="1"/>
</dbReference>
<feature type="compositionally biased region" description="Polar residues" evidence="8">
    <location>
        <begin position="675"/>
        <end position="693"/>
    </location>
</feature>
<dbReference type="GO" id="GO:0035556">
    <property type="term" value="P:intracellular signal transduction"/>
    <property type="evidence" value="ECO:0007669"/>
    <property type="project" value="InterPro"/>
</dbReference>
<feature type="region of interest" description="Disordered" evidence="8">
    <location>
        <begin position="547"/>
        <end position="583"/>
    </location>
</feature>
<keyword evidence="4" id="KW-0344">Guanine-nucleotide releasing factor</keyword>
<dbReference type="GO" id="GO:0070161">
    <property type="term" value="C:anchoring junction"/>
    <property type="evidence" value="ECO:0007669"/>
    <property type="project" value="UniProtKB-SubCell"/>
</dbReference>
<feature type="compositionally biased region" description="Basic and acidic residues" evidence="8">
    <location>
        <begin position="548"/>
        <end position="559"/>
    </location>
</feature>
<dbReference type="Pfam" id="PF03114">
    <property type="entry name" value="BAR"/>
    <property type="match status" value="1"/>
</dbReference>
<dbReference type="Ensembl" id="ENSPKIT00000008972.1">
    <property type="protein sequence ID" value="ENSPKIP00000028196.1"/>
    <property type="gene ID" value="ENSPKIG00000009926.1"/>
</dbReference>
<dbReference type="AlphaFoldDB" id="A0A3B3SDZ3"/>
<dbReference type="Pfam" id="PF00621">
    <property type="entry name" value="RhoGEF"/>
    <property type="match status" value="1"/>
</dbReference>
<dbReference type="FunFam" id="1.20.900.10:FF:000023">
    <property type="entry name" value="dynamin-binding protein isoform X2"/>
    <property type="match status" value="1"/>
</dbReference>
<dbReference type="GO" id="GO:0001822">
    <property type="term" value="P:kidney development"/>
    <property type="evidence" value="ECO:0007669"/>
    <property type="project" value="Ensembl"/>
</dbReference>
<keyword evidence="7" id="KW-0175">Coiled coil</keyword>
<organism evidence="11 12">
    <name type="scientific">Paramormyrops kingsleyae</name>
    <dbReference type="NCBI Taxonomy" id="1676925"/>
    <lineage>
        <taxon>Eukaryota</taxon>
        <taxon>Metazoa</taxon>
        <taxon>Chordata</taxon>
        <taxon>Craniata</taxon>
        <taxon>Vertebrata</taxon>
        <taxon>Euteleostomi</taxon>
        <taxon>Actinopterygii</taxon>
        <taxon>Neopterygii</taxon>
        <taxon>Teleostei</taxon>
        <taxon>Osteoglossocephala</taxon>
        <taxon>Osteoglossomorpha</taxon>
        <taxon>Osteoglossiformes</taxon>
        <taxon>Mormyridae</taxon>
        <taxon>Paramormyrops</taxon>
    </lineage>
</organism>
<evidence type="ECO:0000259" key="10">
    <source>
        <dbReference type="PROSITE" id="PS51021"/>
    </source>
</evidence>
<dbReference type="STRING" id="1676925.ENSPKIP00000028196"/>
<feature type="domain" description="DH" evidence="9">
    <location>
        <begin position="89"/>
        <end position="268"/>
    </location>
</feature>
<reference evidence="11" key="1">
    <citation type="submission" date="2025-08" db="UniProtKB">
        <authorList>
            <consortium name="Ensembl"/>
        </authorList>
    </citation>
    <scope>IDENTIFICATION</scope>
</reference>
<dbReference type="InterPro" id="IPR027267">
    <property type="entry name" value="AH/BAR_dom_sf"/>
</dbReference>
<dbReference type="InterPro" id="IPR051492">
    <property type="entry name" value="Dynamin-Rho_GEF"/>
</dbReference>
<dbReference type="PROSITE" id="PS00741">
    <property type="entry name" value="DH_1"/>
    <property type="match status" value="1"/>
</dbReference>
<evidence type="ECO:0000259" key="9">
    <source>
        <dbReference type="PROSITE" id="PS50010"/>
    </source>
</evidence>
<feature type="region of interest" description="Disordered" evidence="8">
    <location>
        <begin position="674"/>
        <end position="726"/>
    </location>
</feature>
<dbReference type="SMART" id="SM00325">
    <property type="entry name" value="RhoGEF"/>
    <property type="match status" value="1"/>
</dbReference>
<feature type="domain" description="BAR" evidence="10">
    <location>
        <begin position="309"/>
        <end position="518"/>
    </location>
</feature>
<dbReference type="SUPFAM" id="SSF48065">
    <property type="entry name" value="DBL homology domain (DH-domain)"/>
    <property type="match status" value="1"/>
</dbReference>
<evidence type="ECO:0000256" key="3">
    <source>
        <dbReference type="ARBA" id="ARBA00018186"/>
    </source>
</evidence>
<dbReference type="GeneTree" id="ENSGT00950000183088"/>
<evidence type="ECO:0000256" key="2">
    <source>
        <dbReference type="ARBA" id="ARBA00004348"/>
    </source>
</evidence>
<feature type="compositionally biased region" description="Polar residues" evidence="8">
    <location>
        <begin position="739"/>
        <end position="754"/>
    </location>
</feature>
<feature type="compositionally biased region" description="Low complexity" evidence="8">
    <location>
        <begin position="605"/>
        <end position="617"/>
    </location>
</feature>
<evidence type="ECO:0000313" key="11">
    <source>
        <dbReference type="Ensembl" id="ENSPKIP00000028196.1"/>
    </source>
</evidence>
<dbReference type="GO" id="GO:0005085">
    <property type="term" value="F:guanyl-nucleotide exchange factor activity"/>
    <property type="evidence" value="ECO:0007669"/>
    <property type="project" value="UniProtKB-KW"/>
</dbReference>
<evidence type="ECO:0000313" key="12">
    <source>
        <dbReference type="Proteomes" id="UP000261540"/>
    </source>
</evidence>